<dbReference type="EMBL" id="AFNW01000185">
    <property type="protein sequence ID" value="EKJ73010.1"/>
    <property type="molecule type" value="Genomic_DNA"/>
</dbReference>
<organism evidence="2 3">
    <name type="scientific">Fusarium pseudograminearum (strain CS3096)</name>
    <name type="common">Wheat and barley crown-rot fungus</name>
    <dbReference type="NCBI Taxonomy" id="1028729"/>
    <lineage>
        <taxon>Eukaryota</taxon>
        <taxon>Fungi</taxon>
        <taxon>Dikarya</taxon>
        <taxon>Ascomycota</taxon>
        <taxon>Pezizomycotina</taxon>
        <taxon>Sordariomycetes</taxon>
        <taxon>Hypocreomycetidae</taxon>
        <taxon>Hypocreales</taxon>
        <taxon>Nectriaceae</taxon>
        <taxon>Fusarium</taxon>
    </lineage>
</organism>
<protein>
    <submittedName>
        <fullName evidence="2">Uncharacterized protein</fullName>
    </submittedName>
</protein>
<dbReference type="GeneID" id="20365416"/>
<comment type="caution">
    <text evidence="2">The sequence shown here is derived from an EMBL/GenBank/DDBJ whole genome shotgun (WGS) entry which is preliminary data.</text>
</comment>
<dbReference type="OrthoDB" id="3552888at2759"/>
<dbReference type="HOGENOM" id="CLU_2184125_0_0_1"/>
<evidence type="ECO:0000313" key="2">
    <source>
        <dbReference type="EMBL" id="EKJ73010.1"/>
    </source>
</evidence>
<feature type="chain" id="PRO_5003871387" evidence="1">
    <location>
        <begin position="21"/>
        <end position="109"/>
    </location>
</feature>
<sequence length="109" mass="11477">MKTSLSILLLGAIAAVSASALPKDDPLKGYKIVPLKWTGVVEDGAEPVTLTGSIEEISAQIQKLNPDYMPPETNSTAAAEIEKRGQGHIICNVGGYGAVDTRAAQRDKD</sequence>
<evidence type="ECO:0000256" key="1">
    <source>
        <dbReference type="SAM" id="SignalP"/>
    </source>
</evidence>
<dbReference type="RefSeq" id="XP_009258191.1">
    <property type="nucleotide sequence ID" value="XM_009259916.1"/>
</dbReference>
<dbReference type="AlphaFoldDB" id="K3VZU5"/>
<reference evidence="2 3" key="1">
    <citation type="journal article" date="2012" name="PLoS Pathog.">
        <title>Comparative pathogenomics reveals horizontally acquired novel virulence genes in fungi infecting cereal hosts.</title>
        <authorList>
            <person name="Gardiner D.M."/>
            <person name="McDonald M.C."/>
            <person name="Covarelli L."/>
            <person name="Solomon P.S."/>
            <person name="Rusu A.G."/>
            <person name="Marshall M."/>
            <person name="Kazan K."/>
            <person name="Chakraborty S."/>
            <person name="McDonald B.A."/>
            <person name="Manners J.M."/>
        </authorList>
    </citation>
    <scope>NUCLEOTIDE SEQUENCE [LARGE SCALE GENOMIC DNA]</scope>
    <source>
        <strain evidence="2 3">CS3096</strain>
    </source>
</reference>
<gene>
    <name evidence="2" type="ORF">FPSE_06798</name>
</gene>
<name>K3VZU5_FUSPC</name>
<accession>K3VZU5</accession>
<keyword evidence="3" id="KW-1185">Reference proteome</keyword>
<dbReference type="KEGG" id="fpu:FPSE_06798"/>
<evidence type="ECO:0000313" key="3">
    <source>
        <dbReference type="Proteomes" id="UP000007978"/>
    </source>
</evidence>
<keyword evidence="1" id="KW-0732">Signal</keyword>
<dbReference type="Proteomes" id="UP000007978">
    <property type="component" value="Chromosome 4"/>
</dbReference>
<feature type="signal peptide" evidence="1">
    <location>
        <begin position="1"/>
        <end position="20"/>
    </location>
</feature>
<proteinExistence type="predicted"/>